<evidence type="ECO:0000256" key="2">
    <source>
        <dbReference type="ARBA" id="ARBA00010139"/>
    </source>
</evidence>
<reference evidence="8" key="1">
    <citation type="journal article" date="2020" name="Stud. Mycol.">
        <title>101 Dothideomycetes genomes: a test case for predicting lifestyles and emergence of pathogens.</title>
        <authorList>
            <person name="Haridas S."/>
            <person name="Albert R."/>
            <person name="Binder M."/>
            <person name="Bloem J."/>
            <person name="Labutti K."/>
            <person name="Salamov A."/>
            <person name="Andreopoulos B."/>
            <person name="Baker S."/>
            <person name="Barry K."/>
            <person name="Bills G."/>
            <person name="Bluhm B."/>
            <person name="Cannon C."/>
            <person name="Castanera R."/>
            <person name="Culley D."/>
            <person name="Daum C."/>
            <person name="Ezra D."/>
            <person name="Gonzalez J."/>
            <person name="Henrissat B."/>
            <person name="Kuo A."/>
            <person name="Liang C."/>
            <person name="Lipzen A."/>
            <person name="Lutzoni F."/>
            <person name="Magnuson J."/>
            <person name="Mondo S."/>
            <person name="Nolan M."/>
            <person name="Ohm R."/>
            <person name="Pangilinan J."/>
            <person name="Park H.-J."/>
            <person name="Ramirez L."/>
            <person name="Alfaro M."/>
            <person name="Sun H."/>
            <person name="Tritt A."/>
            <person name="Yoshinaga Y."/>
            <person name="Zwiers L.-H."/>
            <person name="Turgeon B."/>
            <person name="Goodwin S."/>
            <person name="Spatafora J."/>
            <person name="Crous P."/>
            <person name="Grigoriev I."/>
        </authorList>
    </citation>
    <scope>NUCLEOTIDE SEQUENCE</scope>
    <source>
        <strain evidence="8">CBS 121739</strain>
    </source>
</reference>
<dbReference type="GO" id="GO:0050660">
    <property type="term" value="F:flavin adenine dinucleotide binding"/>
    <property type="evidence" value="ECO:0007669"/>
    <property type="project" value="InterPro"/>
</dbReference>
<dbReference type="GO" id="GO:0004499">
    <property type="term" value="F:N,N-dimethylaniline monooxygenase activity"/>
    <property type="evidence" value="ECO:0007669"/>
    <property type="project" value="InterPro"/>
</dbReference>
<dbReference type="PANTHER" id="PTHR43098:SF4">
    <property type="entry name" value="BLR3857 PROTEIN"/>
    <property type="match status" value="1"/>
</dbReference>
<keyword evidence="3" id="KW-0285">Flavoprotein</keyword>
<evidence type="ECO:0000256" key="3">
    <source>
        <dbReference type="ARBA" id="ARBA00022630"/>
    </source>
</evidence>
<evidence type="ECO:0000256" key="6">
    <source>
        <dbReference type="ARBA" id="ARBA00023002"/>
    </source>
</evidence>
<keyword evidence="5" id="KW-0521">NADP</keyword>
<proteinExistence type="inferred from homology"/>
<dbReference type="Gene3D" id="3.50.50.60">
    <property type="entry name" value="FAD/NAD(P)-binding domain"/>
    <property type="match status" value="2"/>
</dbReference>
<dbReference type="RefSeq" id="XP_033598811.1">
    <property type="nucleotide sequence ID" value="XM_033748684.1"/>
</dbReference>
<comment type="cofactor">
    <cofactor evidence="1">
        <name>FAD</name>
        <dbReference type="ChEBI" id="CHEBI:57692"/>
    </cofactor>
</comment>
<dbReference type="AlphaFoldDB" id="A0A6A6W353"/>
<evidence type="ECO:0000256" key="4">
    <source>
        <dbReference type="ARBA" id="ARBA00022827"/>
    </source>
</evidence>
<keyword evidence="4" id="KW-0274">FAD</keyword>
<evidence type="ECO:0000256" key="7">
    <source>
        <dbReference type="ARBA" id="ARBA00023033"/>
    </source>
</evidence>
<dbReference type="GeneID" id="54489738"/>
<evidence type="ECO:0000313" key="8">
    <source>
        <dbReference type="EMBL" id="KAF2756360.1"/>
    </source>
</evidence>
<dbReference type="SUPFAM" id="SSF51905">
    <property type="entry name" value="FAD/NAD(P)-binding domain"/>
    <property type="match status" value="1"/>
</dbReference>
<evidence type="ECO:0000256" key="1">
    <source>
        <dbReference type="ARBA" id="ARBA00001974"/>
    </source>
</evidence>
<name>A0A6A6W353_9PEZI</name>
<dbReference type="OrthoDB" id="66881at2759"/>
<gene>
    <name evidence="8" type="ORF">EJ05DRAFT_517774</name>
</gene>
<keyword evidence="9" id="KW-1185">Reference proteome</keyword>
<protein>
    <submittedName>
        <fullName evidence="8">Phenylacetone monooxygenase</fullName>
    </submittedName>
</protein>
<evidence type="ECO:0000313" key="9">
    <source>
        <dbReference type="Proteomes" id="UP000799437"/>
    </source>
</evidence>
<dbReference type="Proteomes" id="UP000799437">
    <property type="component" value="Unassembled WGS sequence"/>
</dbReference>
<keyword evidence="7 8" id="KW-0503">Monooxygenase</keyword>
<dbReference type="PANTHER" id="PTHR43098">
    <property type="entry name" value="L-ORNITHINE N(5)-MONOOXYGENASE-RELATED"/>
    <property type="match status" value="1"/>
</dbReference>
<accession>A0A6A6W353</accession>
<evidence type="ECO:0000256" key="5">
    <source>
        <dbReference type="ARBA" id="ARBA00022857"/>
    </source>
</evidence>
<comment type="similarity">
    <text evidence="2">Belongs to the FAD-binding monooxygenase family.</text>
</comment>
<dbReference type="InterPro" id="IPR020946">
    <property type="entry name" value="Flavin_mOase-like"/>
</dbReference>
<dbReference type="InterPro" id="IPR036188">
    <property type="entry name" value="FAD/NAD-bd_sf"/>
</dbReference>
<dbReference type="EMBL" id="ML996575">
    <property type="protein sequence ID" value="KAF2756360.1"/>
    <property type="molecule type" value="Genomic_DNA"/>
</dbReference>
<dbReference type="InterPro" id="IPR050775">
    <property type="entry name" value="FAD-binding_Monooxygenases"/>
</dbReference>
<dbReference type="Pfam" id="PF00743">
    <property type="entry name" value="FMO-like"/>
    <property type="match status" value="1"/>
</dbReference>
<sequence length="615" mass="69042">MAATDTHHDAVEMPFDPNKIQAIYDEQRNLRLNDEDTQRYRHVTGGGFGVAQKHGNTESKFIRDGISAKYEVIIVGGGFGGLLSAIQLLKSGIQDFAIIEQGRDFGGTWYWNKYPGAQCDVESYIYLPLLEEVNYMPKEKYSYAPEIFRHAQTLGRHFGLYSKALFQTTVKSLHWSGSSHLWKVETDQSDHLSARWVVLCPGNQSTPRFPNIPGVESFQGASFHTSRWDYSYTKGEGDGKLLGLKGKRVGIIGTGASAVQVVPNVADYAQHLFVFQRTPSSISVRNNHPTSEPWALSLGYGWQRRRMDNFHAITTGIADPNEGDLVNDAWTTMLRKVAGGLSTKNSGSNGNPAQPDLQQMAQASQLADFEVMEGIRARVDRVVTKNSDTASALKPWYNLLCKRPCFHDGYLQTFNKENVTLVDTSGKGVEAVTSEGVVVRGQHIELDCIIYATGFAWQTEWTERTGIQIFGRDGLPITKKWAEGMSTFHGWGTHGFPNLILMTHAQSGLSVNYTHTIIEKAEHMAYIIESCRARGIQAVEPTGEAENAWVHECLRVAEPRNEFLRRCTPSYFNYEGQMSTKLLRSNFYSGSPNEYQRELTRWRENGELEGLILHY</sequence>
<dbReference type="GO" id="GO:0050661">
    <property type="term" value="F:NADP binding"/>
    <property type="evidence" value="ECO:0007669"/>
    <property type="project" value="InterPro"/>
</dbReference>
<keyword evidence="6" id="KW-0560">Oxidoreductase</keyword>
<organism evidence="8 9">
    <name type="scientific">Pseudovirgaria hyperparasitica</name>
    <dbReference type="NCBI Taxonomy" id="470096"/>
    <lineage>
        <taxon>Eukaryota</taxon>
        <taxon>Fungi</taxon>
        <taxon>Dikarya</taxon>
        <taxon>Ascomycota</taxon>
        <taxon>Pezizomycotina</taxon>
        <taxon>Dothideomycetes</taxon>
        <taxon>Dothideomycetes incertae sedis</taxon>
        <taxon>Acrospermales</taxon>
        <taxon>Acrospermaceae</taxon>
        <taxon>Pseudovirgaria</taxon>
    </lineage>
</organism>